<dbReference type="RefSeq" id="WP_132191566.1">
    <property type="nucleotide sequence ID" value="NZ_SLWM01000011.1"/>
</dbReference>
<dbReference type="EMBL" id="SLWM01000011">
    <property type="protein sequence ID" value="TCO18782.1"/>
    <property type="molecule type" value="Genomic_DNA"/>
</dbReference>
<comment type="similarity">
    <text evidence="1">Belongs to the Gfo/Idh/MocA family.</text>
</comment>
<evidence type="ECO:0000259" key="3">
    <source>
        <dbReference type="Pfam" id="PF01408"/>
    </source>
</evidence>
<dbReference type="PANTHER" id="PTHR43377">
    <property type="entry name" value="BILIVERDIN REDUCTASE A"/>
    <property type="match status" value="1"/>
</dbReference>
<dbReference type="PANTHER" id="PTHR43377:SF2">
    <property type="entry name" value="BINDING ROSSMANN FOLD OXIDOREDUCTASE, PUTATIVE (AFU_ORTHOLOGUE AFUA_4G00560)-RELATED"/>
    <property type="match status" value="1"/>
</dbReference>
<dbReference type="InterPro" id="IPR051450">
    <property type="entry name" value="Gfo/Idh/MocA_Oxidoreductases"/>
</dbReference>
<evidence type="ECO:0000259" key="4">
    <source>
        <dbReference type="Pfam" id="PF02894"/>
    </source>
</evidence>
<protein>
    <submittedName>
        <fullName evidence="5">Oxidoreductase family protein</fullName>
    </submittedName>
</protein>
<proteinExistence type="inferred from homology"/>
<dbReference type="Gene3D" id="3.30.360.10">
    <property type="entry name" value="Dihydrodipicolinate Reductase, domain 2"/>
    <property type="match status" value="1"/>
</dbReference>
<feature type="region of interest" description="Disordered" evidence="2">
    <location>
        <begin position="381"/>
        <end position="411"/>
    </location>
</feature>
<evidence type="ECO:0000256" key="2">
    <source>
        <dbReference type="SAM" id="MobiDB-lite"/>
    </source>
</evidence>
<reference evidence="5 6" key="1">
    <citation type="journal article" date="2015" name="Stand. Genomic Sci.">
        <title>Genomic Encyclopedia of Bacterial and Archaeal Type Strains, Phase III: the genomes of soil and plant-associated and newly described type strains.</title>
        <authorList>
            <person name="Whitman W.B."/>
            <person name="Woyke T."/>
            <person name="Klenk H.P."/>
            <person name="Zhou Y."/>
            <person name="Lilburn T.G."/>
            <person name="Beck B.J."/>
            <person name="De Vos P."/>
            <person name="Vandamme P."/>
            <person name="Eisen J.A."/>
            <person name="Garrity G."/>
            <person name="Hugenholtz P."/>
            <person name="Kyrpides N.C."/>
        </authorList>
    </citation>
    <scope>NUCLEOTIDE SEQUENCE [LARGE SCALE GENOMIC DNA]</scope>
    <source>
        <strain evidence="5 6">VKM Ac-2538</strain>
    </source>
</reference>
<feature type="domain" description="Gfo/Idh/MocA-like oxidoreductase N-terminal" evidence="3">
    <location>
        <begin position="10"/>
        <end position="137"/>
    </location>
</feature>
<organism evidence="5 6">
    <name type="scientific">Kribbella orskensis</name>
    <dbReference type="NCBI Taxonomy" id="2512216"/>
    <lineage>
        <taxon>Bacteria</taxon>
        <taxon>Bacillati</taxon>
        <taxon>Actinomycetota</taxon>
        <taxon>Actinomycetes</taxon>
        <taxon>Propionibacteriales</taxon>
        <taxon>Kribbellaceae</taxon>
        <taxon>Kribbella</taxon>
    </lineage>
</organism>
<name>A0ABY2BIF7_9ACTN</name>
<feature type="domain" description="Gfo/Idh/MocA-like oxidoreductase C-terminal" evidence="4">
    <location>
        <begin position="150"/>
        <end position="436"/>
    </location>
</feature>
<sequence>MSGTPASRRRYAVVGLGARAETFVGALAGPYAERGELVGFCDTNPTRMSVHNRWLAERHGYPAVPQYAAADFARMLDEQRPDVVLVTSMDRTHDDYIVAALEAGLDVITEKPMTMDPVRCRRILDAAEKASGSVRVAFNYRYNPVHAKVREVLASGAIGEIGSVHFEWLLDVRHGADYFRRWHRDKGNAGGLMVHKATHHFDLVNWWIASEPETVFADGKLFFYGDENGKRRGLARAYDRADSSPEAADDPFAIKLAANDKLRELYLEAEHDDGYHRDQNVFGPGITIEDDMAVLVRYTSGASLSYHLTAYSPWEGYRIGFNGSAGRLELLVRENTFATPPADQQHATAVQHGDARPGETEALLTLHPLWEPPQTLLHGELGQGHGGGDARLLESLFGDPGEDPLGRSADHEDGARSLLIGLAANQSFETGQVVKVSSLLS</sequence>
<dbReference type="Gene3D" id="3.40.50.720">
    <property type="entry name" value="NAD(P)-binding Rossmann-like Domain"/>
    <property type="match status" value="1"/>
</dbReference>
<dbReference type="SUPFAM" id="SSF55347">
    <property type="entry name" value="Glyceraldehyde-3-phosphate dehydrogenase-like, C-terminal domain"/>
    <property type="match status" value="1"/>
</dbReference>
<dbReference type="InterPro" id="IPR000683">
    <property type="entry name" value="Gfo/Idh/MocA-like_OxRdtase_N"/>
</dbReference>
<dbReference type="InterPro" id="IPR036291">
    <property type="entry name" value="NAD(P)-bd_dom_sf"/>
</dbReference>
<dbReference type="SUPFAM" id="SSF51735">
    <property type="entry name" value="NAD(P)-binding Rossmann-fold domains"/>
    <property type="match status" value="1"/>
</dbReference>
<dbReference type="Pfam" id="PF01408">
    <property type="entry name" value="GFO_IDH_MocA"/>
    <property type="match status" value="1"/>
</dbReference>
<dbReference type="Proteomes" id="UP000295818">
    <property type="component" value="Unassembled WGS sequence"/>
</dbReference>
<dbReference type="Pfam" id="PF02894">
    <property type="entry name" value="GFO_IDH_MocA_C"/>
    <property type="match status" value="1"/>
</dbReference>
<evidence type="ECO:0000313" key="6">
    <source>
        <dbReference type="Proteomes" id="UP000295818"/>
    </source>
</evidence>
<dbReference type="InterPro" id="IPR004104">
    <property type="entry name" value="Gfo/Idh/MocA-like_OxRdtase_C"/>
</dbReference>
<keyword evidence="6" id="KW-1185">Reference proteome</keyword>
<evidence type="ECO:0000313" key="5">
    <source>
        <dbReference type="EMBL" id="TCO18782.1"/>
    </source>
</evidence>
<accession>A0ABY2BIF7</accession>
<gene>
    <name evidence="5" type="ORF">EV644_11120</name>
</gene>
<comment type="caution">
    <text evidence="5">The sequence shown here is derived from an EMBL/GenBank/DDBJ whole genome shotgun (WGS) entry which is preliminary data.</text>
</comment>
<evidence type="ECO:0000256" key="1">
    <source>
        <dbReference type="ARBA" id="ARBA00010928"/>
    </source>
</evidence>